<dbReference type="AlphaFoldDB" id="A0A1M7NSB9"/>
<protein>
    <recommendedName>
        <fullName evidence="1">Large polyvalent protein associated domain-containing protein</fullName>
    </recommendedName>
</protein>
<name>A0A1M7NSB9_9GAMM</name>
<accession>A0A1M7NSB9</accession>
<dbReference type="Pfam" id="PF18853">
    <property type="entry name" value="LPD37"/>
    <property type="match status" value="1"/>
</dbReference>
<proteinExistence type="predicted"/>
<dbReference type="RefSeq" id="WP_167369189.1">
    <property type="nucleotide sequence ID" value="NZ_FRBQ01000013.1"/>
</dbReference>
<dbReference type="EMBL" id="FRBQ01000013">
    <property type="protein sequence ID" value="SHN06947.1"/>
    <property type="molecule type" value="Genomic_DNA"/>
</dbReference>
<dbReference type="STRING" id="1220495.SAMN05216288_0466"/>
<keyword evidence="3" id="KW-1185">Reference proteome</keyword>
<feature type="domain" description="Large polyvalent protein associated" evidence="1">
    <location>
        <begin position="9"/>
        <end position="245"/>
    </location>
</feature>
<evidence type="ECO:0000313" key="3">
    <source>
        <dbReference type="Proteomes" id="UP000184305"/>
    </source>
</evidence>
<dbReference type="Proteomes" id="UP000184305">
    <property type="component" value="Unassembled WGS sequence"/>
</dbReference>
<dbReference type="InterPro" id="IPR041196">
    <property type="entry name" value="LPD37"/>
</dbReference>
<reference evidence="3" key="1">
    <citation type="submission" date="2016-11" db="EMBL/GenBank/DDBJ databases">
        <authorList>
            <person name="Varghese N."/>
            <person name="Submissions S."/>
        </authorList>
    </citation>
    <scope>NUCLEOTIDE SEQUENCE [LARGE SCALE GENOMIC DNA]</scope>
    <source>
        <strain evidence="3">CECT 8089</strain>
    </source>
</reference>
<organism evidence="2 3">
    <name type="scientific">Phytopseudomonas punonensis</name>
    <dbReference type="NCBI Taxonomy" id="1220495"/>
    <lineage>
        <taxon>Bacteria</taxon>
        <taxon>Pseudomonadati</taxon>
        <taxon>Pseudomonadota</taxon>
        <taxon>Gammaproteobacteria</taxon>
        <taxon>Pseudomonadales</taxon>
        <taxon>Pseudomonadaceae</taxon>
        <taxon>Phytopseudomonas</taxon>
    </lineage>
</organism>
<sequence length="275" mass="30883">MSRFAAEWLMHLARREEDIFQYPRLTEEITLDQAIGRLVLAPEAVFDGCVEDDPDKMTWCHSYDRCGSSFYVYRNTFQVWLDVSESEPGSGGSAIYAAVGSFAHGCRYTFIGDPQGLSDMALRRRTDAMLSSALKYRGTSHLAPHQRQLDGSKELGVPPLVWCSDPVSNIQSMIHVAVDSMEFDLPEIKDVYYDFSAKAFCDPDGRPLLETVLGSWSDHLAGSGKTRAGISTLKRCILLRSLVCQKSESRSQLLEQILRESREFIDAGDLAEIFY</sequence>
<gene>
    <name evidence="2" type="ORF">SAMN05216288_0466</name>
</gene>
<evidence type="ECO:0000313" key="2">
    <source>
        <dbReference type="EMBL" id="SHN06947.1"/>
    </source>
</evidence>
<evidence type="ECO:0000259" key="1">
    <source>
        <dbReference type="Pfam" id="PF18853"/>
    </source>
</evidence>